<accession>A0A1C4WVH7</accession>
<dbReference type="PANTHER" id="PTHR13887:SF41">
    <property type="entry name" value="THIOREDOXIN SUPERFAMILY PROTEIN"/>
    <property type="match status" value="1"/>
</dbReference>
<dbReference type="Pfam" id="PF01323">
    <property type="entry name" value="DSBA"/>
    <property type="match status" value="1"/>
</dbReference>
<gene>
    <name evidence="2" type="ORF">GA0070563_10458</name>
</gene>
<reference evidence="3" key="1">
    <citation type="submission" date="2016-06" db="EMBL/GenBank/DDBJ databases">
        <authorList>
            <person name="Varghese N."/>
            <person name="Submissions Spin"/>
        </authorList>
    </citation>
    <scope>NUCLEOTIDE SEQUENCE [LARGE SCALE GENOMIC DNA]</scope>
    <source>
        <strain evidence="3">DSM 43168</strain>
    </source>
</reference>
<dbReference type="AlphaFoldDB" id="A0A1C4WVH7"/>
<dbReference type="GO" id="GO:0016491">
    <property type="term" value="F:oxidoreductase activity"/>
    <property type="evidence" value="ECO:0007669"/>
    <property type="project" value="InterPro"/>
</dbReference>
<evidence type="ECO:0000259" key="1">
    <source>
        <dbReference type="Pfam" id="PF01323"/>
    </source>
</evidence>
<name>A0A1C4WVH7_9ACTN</name>
<dbReference type="InterPro" id="IPR001853">
    <property type="entry name" value="DSBA-like_thioredoxin_dom"/>
</dbReference>
<sequence length="249" mass="26649">MVRHPPPEITPARFEAFVADELLRSAGPEVDDLVVTLHDKEPHTFELDPLADSGTEPALERMTRLYGLPPERARANEAQLAAAAAADGLPYTSGRSMSSSRDPLRLVHLANEYGVGWRFVRAVQDEIFTGNTDAFDHATLSRLGTGFGIPADLISSTLAGDGYADRLLADREQARRLGARGVPFVVFGGEVVMQGGSTTSDYLGAIERAMRVLGAEGSSAHGPTIVDGVQCLAREPEVVADSIQRGPRT</sequence>
<dbReference type="EMBL" id="FMCT01000004">
    <property type="protein sequence ID" value="SCF00256.1"/>
    <property type="molecule type" value="Genomic_DNA"/>
</dbReference>
<proteinExistence type="predicted"/>
<evidence type="ECO:0000313" key="2">
    <source>
        <dbReference type="EMBL" id="SCF00256.1"/>
    </source>
</evidence>
<keyword evidence="2" id="KW-0413">Isomerase</keyword>
<dbReference type="Proteomes" id="UP000183585">
    <property type="component" value="Unassembled WGS sequence"/>
</dbReference>
<dbReference type="SUPFAM" id="SSF52833">
    <property type="entry name" value="Thioredoxin-like"/>
    <property type="match status" value="1"/>
</dbReference>
<keyword evidence="3" id="KW-1185">Reference proteome</keyword>
<dbReference type="GO" id="GO:0016853">
    <property type="term" value="F:isomerase activity"/>
    <property type="evidence" value="ECO:0007669"/>
    <property type="project" value="UniProtKB-KW"/>
</dbReference>
<organism evidence="2 3">
    <name type="scientific">Micromonospora carbonacea</name>
    <dbReference type="NCBI Taxonomy" id="47853"/>
    <lineage>
        <taxon>Bacteria</taxon>
        <taxon>Bacillati</taxon>
        <taxon>Actinomycetota</taxon>
        <taxon>Actinomycetes</taxon>
        <taxon>Micromonosporales</taxon>
        <taxon>Micromonosporaceae</taxon>
        <taxon>Micromonospora</taxon>
    </lineage>
</organism>
<protein>
    <submittedName>
        <fullName evidence="2">Predicted dithiol-disulfide isomerase, DsbA family</fullName>
    </submittedName>
</protein>
<dbReference type="PANTHER" id="PTHR13887">
    <property type="entry name" value="GLUTATHIONE S-TRANSFERASE KAPPA"/>
    <property type="match status" value="1"/>
</dbReference>
<dbReference type="InterPro" id="IPR036249">
    <property type="entry name" value="Thioredoxin-like_sf"/>
</dbReference>
<feature type="domain" description="DSBA-like thioredoxin" evidence="1">
    <location>
        <begin position="62"/>
        <end position="195"/>
    </location>
</feature>
<dbReference type="Gene3D" id="3.40.30.10">
    <property type="entry name" value="Glutaredoxin"/>
    <property type="match status" value="1"/>
</dbReference>
<evidence type="ECO:0000313" key="3">
    <source>
        <dbReference type="Proteomes" id="UP000183585"/>
    </source>
</evidence>